<accession>A0A4Y7KBI6</accession>
<name>A0A4Y7KBI6_PAPSO</name>
<dbReference type="InterPro" id="IPR031322">
    <property type="entry name" value="Shikimate/glucono_kinase"/>
</dbReference>
<dbReference type="Gene3D" id="3.40.50.300">
    <property type="entry name" value="P-loop containing nucleotide triphosphate hydrolases"/>
    <property type="match status" value="1"/>
</dbReference>
<dbReference type="FunFam" id="2.60.40.790:FF:000050">
    <property type="entry name" value="Probable inactive shikimate kinase like 2, chloroplastic"/>
    <property type="match status" value="1"/>
</dbReference>
<evidence type="ECO:0000256" key="1">
    <source>
        <dbReference type="ARBA" id="ARBA00006997"/>
    </source>
</evidence>
<dbReference type="Proteomes" id="UP000316621">
    <property type="component" value="Chromosome 7"/>
</dbReference>
<dbReference type="PROSITE" id="PS51203">
    <property type="entry name" value="CS"/>
    <property type="match status" value="1"/>
</dbReference>
<dbReference type="InterPro" id="IPR027417">
    <property type="entry name" value="P-loop_NTPase"/>
</dbReference>
<reference evidence="3 4" key="1">
    <citation type="journal article" date="2018" name="Science">
        <title>The opium poppy genome and morphinan production.</title>
        <authorList>
            <person name="Guo L."/>
            <person name="Winzer T."/>
            <person name="Yang X."/>
            <person name="Li Y."/>
            <person name="Ning Z."/>
            <person name="He Z."/>
            <person name="Teodor R."/>
            <person name="Lu Y."/>
            <person name="Bowser T.A."/>
            <person name="Graham I.A."/>
            <person name="Ye K."/>
        </authorList>
    </citation>
    <scope>NUCLEOTIDE SEQUENCE [LARGE SCALE GENOMIC DNA]</scope>
    <source>
        <strain evidence="4">cv. HN1</strain>
        <tissue evidence="3">Leaves</tissue>
    </source>
</reference>
<dbReference type="Pfam" id="PF01202">
    <property type="entry name" value="SKI"/>
    <property type="match status" value="1"/>
</dbReference>
<protein>
    <recommendedName>
        <fullName evidence="2">CS domain-containing protein</fullName>
    </recommendedName>
</protein>
<evidence type="ECO:0000313" key="3">
    <source>
        <dbReference type="EMBL" id="RZC69378.1"/>
    </source>
</evidence>
<dbReference type="Pfam" id="PF04969">
    <property type="entry name" value="CS"/>
    <property type="match status" value="1"/>
</dbReference>
<dbReference type="Gramene" id="RZC69378">
    <property type="protein sequence ID" value="RZC69378"/>
    <property type="gene ID" value="C5167_032458"/>
</dbReference>
<organism evidence="3 4">
    <name type="scientific">Papaver somniferum</name>
    <name type="common">Opium poppy</name>
    <dbReference type="NCBI Taxonomy" id="3469"/>
    <lineage>
        <taxon>Eukaryota</taxon>
        <taxon>Viridiplantae</taxon>
        <taxon>Streptophyta</taxon>
        <taxon>Embryophyta</taxon>
        <taxon>Tracheophyta</taxon>
        <taxon>Spermatophyta</taxon>
        <taxon>Magnoliopsida</taxon>
        <taxon>Ranunculales</taxon>
        <taxon>Papaveraceae</taxon>
        <taxon>Papaveroideae</taxon>
        <taxon>Papaver</taxon>
    </lineage>
</organism>
<feature type="domain" description="CS" evidence="2">
    <location>
        <begin position="84"/>
        <end position="186"/>
    </location>
</feature>
<dbReference type="PANTHER" id="PTHR21087">
    <property type="entry name" value="SHIKIMATE KINASE"/>
    <property type="match status" value="1"/>
</dbReference>
<dbReference type="PANTHER" id="PTHR21087:SF23">
    <property type="entry name" value="INACTIVE SHIKIMATE KINASE LIKE 2, CHLOROPLASTIC-RELATED"/>
    <property type="match status" value="1"/>
</dbReference>
<proteinExistence type="inferred from homology"/>
<sequence length="396" mass="44346">FCYPIFLVLVHREKCRLLTLFPRLSTSSPHKTLSKPKNLHFRQRVFFTTNSILIFVRVRNQRRPLNLNFLTNFKASPAKVCQQPHTKNCVFSDGGAEVELRLQLGEKEEIPNSKDIFVDANEDSITIRVKSFGSIITLIETTNLYGKIKPAETIWYIDEDQLVVNLKKYDPDMKWPDFMESWDSLTEGIVPMLKGTSIYLVGESAEINQKVAKELASGIGYTPLSTRDLLESFAKQTIESWVMSEGMESVVEAESSVLESLSSHVRAVVATLGGQCGAARGTDKWRHLYSGFTIWLSQSEAADEDSAKKEVQRDIKDGSTDYANAEVVVKIAVWEPNHAQAVAQACLSALKRLILSDKKLSGKKSLYIKLGCRGDWPNIKPPGWDPSAKSGEPTIM</sequence>
<keyword evidence="4" id="KW-1185">Reference proteome</keyword>
<dbReference type="AlphaFoldDB" id="A0A4Y7KBI6"/>
<dbReference type="OMA" id="KMGCRGD"/>
<dbReference type="EMBL" id="CM010721">
    <property type="protein sequence ID" value="RZC69378.1"/>
    <property type="molecule type" value="Genomic_DNA"/>
</dbReference>
<evidence type="ECO:0000313" key="4">
    <source>
        <dbReference type="Proteomes" id="UP000316621"/>
    </source>
</evidence>
<dbReference type="STRING" id="3469.A0A4Y7KBI6"/>
<evidence type="ECO:0000259" key="2">
    <source>
        <dbReference type="PROSITE" id="PS51203"/>
    </source>
</evidence>
<dbReference type="InterPro" id="IPR008978">
    <property type="entry name" value="HSP20-like_chaperone"/>
</dbReference>
<feature type="non-terminal residue" evidence="3">
    <location>
        <position position="1"/>
    </location>
</feature>
<dbReference type="Gene3D" id="2.60.40.790">
    <property type="match status" value="1"/>
</dbReference>
<gene>
    <name evidence="3" type="ORF">C5167_032458</name>
</gene>
<dbReference type="SUPFAM" id="SSF49764">
    <property type="entry name" value="HSP20-like chaperones"/>
    <property type="match status" value="1"/>
</dbReference>
<comment type="similarity">
    <text evidence="1">Belongs to the shikimate kinase family.</text>
</comment>
<dbReference type="CDD" id="cd06463">
    <property type="entry name" value="p23_like"/>
    <property type="match status" value="1"/>
</dbReference>
<dbReference type="InterPro" id="IPR007052">
    <property type="entry name" value="CS_dom"/>
</dbReference>
<dbReference type="GO" id="GO:0005829">
    <property type="term" value="C:cytosol"/>
    <property type="evidence" value="ECO:0007669"/>
    <property type="project" value="TreeGrafter"/>
</dbReference>